<organism evidence="1 2">
    <name type="scientific">Rickettsia prowazekii (strain Rp22)</name>
    <dbReference type="NCBI Taxonomy" id="449216"/>
    <lineage>
        <taxon>Bacteria</taxon>
        <taxon>Pseudomonadati</taxon>
        <taxon>Pseudomonadota</taxon>
        <taxon>Alphaproteobacteria</taxon>
        <taxon>Rickettsiales</taxon>
        <taxon>Rickettsiaceae</taxon>
        <taxon>Rickettsieae</taxon>
        <taxon>Rickettsia</taxon>
        <taxon>typhus group</taxon>
    </lineage>
</organism>
<evidence type="ECO:0000313" key="2">
    <source>
        <dbReference type="Proteomes" id="UP000006931"/>
    </source>
</evidence>
<dbReference type="EMBL" id="CP001584">
    <property type="protein sequence ID" value="ADE30243.1"/>
    <property type="molecule type" value="Genomic_DNA"/>
</dbReference>
<proteinExistence type="predicted"/>
<sequence length="47" mass="5222">MKNSVFSNLCNNVFSQLLIISNHITTVKHGASDGIRTRGPQNHNLML</sequence>
<protein>
    <submittedName>
        <fullName evidence="1">Uncharacterized protein</fullName>
    </submittedName>
</protein>
<accession>D5AXV4</accession>
<dbReference type="AlphaFoldDB" id="D5AXV4"/>
<reference evidence="1 2" key="1">
    <citation type="journal article" date="2010" name="Genome Res.">
        <title>Genomic, proteomic, and transcriptomic analysis of virulent and avirulent Rickettsia prowazekii reveals its adaptive mutation capabilities.</title>
        <authorList>
            <person name="Bechah Y."/>
            <person name="El Karkouri K."/>
            <person name="Mediannikov O."/>
            <person name="Leroy Q."/>
            <person name="Pelletier N."/>
            <person name="Robert C."/>
            <person name="Medigue C."/>
            <person name="Mege J.L."/>
            <person name="Raoult D."/>
        </authorList>
    </citation>
    <scope>NUCLEOTIDE SEQUENCE [LARGE SCALE GENOMIC DNA]</scope>
    <source>
        <strain evidence="1 2">Rp22</strain>
    </source>
</reference>
<dbReference type="HOGENOM" id="CLU_3172657_0_0_5"/>
<dbReference type="Proteomes" id="UP000006931">
    <property type="component" value="Chromosome"/>
</dbReference>
<name>D5AXV4_RICPP</name>
<gene>
    <name evidence="1" type="ORF">rpr22_0731</name>
</gene>
<evidence type="ECO:0000313" key="1">
    <source>
        <dbReference type="EMBL" id="ADE30243.1"/>
    </source>
</evidence>
<dbReference type="KEGG" id="rpq:rpr22_0731"/>